<protein>
    <submittedName>
        <fullName evidence="1">Uncharacterized protein</fullName>
    </submittedName>
</protein>
<organism evidence="1 2">
    <name type="scientific">Cajanus cajan</name>
    <name type="common">Pigeon pea</name>
    <name type="synonym">Cajanus indicus</name>
    <dbReference type="NCBI Taxonomy" id="3821"/>
    <lineage>
        <taxon>Eukaryota</taxon>
        <taxon>Viridiplantae</taxon>
        <taxon>Streptophyta</taxon>
        <taxon>Embryophyta</taxon>
        <taxon>Tracheophyta</taxon>
        <taxon>Spermatophyta</taxon>
        <taxon>Magnoliopsida</taxon>
        <taxon>eudicotyledons</taxon>
        <taxon>Gunneridae</taxon>
        <taxon>Pentapetalae</taxon>
        <taxon>rosids</taxon>
        <taxon>fabids</taxon>
        <taxon>Fabales</taxon>
        <taxon>Fabaceae</taxon>
        <taxon>Papilionoideae</taxon>
        <taxon>50 kb inversion clade</taxon>
        <taxon>NPAAA clade</taxon>
        <taxon>indigoferoid/millettioid clade</taxon>
        <taxon>Phaseoleae</taxon>
        <taxon>Cajanus</taxon>
    </lineage>
</organism>
<evidence type="ECO:0000313" key="1">
    <source>
        <dbReference type="EMBL" id="KYP40503.1"/>
    </source>
</evidence>
<dbReference type="Proteomes" id="UP000075243">
    <property type="component" value="Unassembled WGS sequence"/>
</dbReference>
<accession>A0A151RDG3</accession>
<name>A0A151RDG3_CAJCA</name>
<proteinExistence type="predicted"/>
<sequence length="51" mass="6139">MTNRRARPFRFQATWFKHDDYPEVVQDAWIKNNGYMVVVLKNVVEVSKQLI</sequence>
<gene>
    <name evidence="1" type="ORF">KK1_038165</name>
</gene>
<evidence type="ECO:0000313" key="2">
    <source>
        <dbReference type="Proteomes" id="UP000075243"/>
    </source>
</evidence>
<reference evidence="1" key="1">
    <citation type="journal article" date="2012" name="Nat. Biotechnol.">
        <title>Draft genome sequence of pigeonpea (Cajanus cajan), an orphan legume crop of resource-poor farmers.</title>
        <authorList>
            <person name="Varshney R.K."/>
            <person name="Chen W."/>
            <person name="Li Y."/>
            <person name="Bharti A.K."/>
            <person name="Saxena R.K."/>
            <person name="Schlueter J.A."/>
            <person name="Donoghue M.T."/>
            <person name="Azam S."/>
            <person name="Fan G."/>
            <person name="Whaley A.M."/>
            <person name="Farmer A.D."/>
            <person name="Sheridan J."/>
            <person name="Iwata A."/>
            <person name="Tuteja R."/>
            <person name="Penmetsa R.V."/>
            <person name="Wu W."/>
            <person name="Upadhyaya H.D."/>
            <person name="Yang S.P."/>
            <person name="Shah T."/>
            <person name="Saxena K.B."/>
            <person name="Michael T."/>
            <person name="McCombie W.R."/>
            <person name="Yang B."/>
            <person name="Zhang G."/>
            <person name="Yang H."/>
            <person name="Wang J."/>
            <person name="Spillane C."/>
            <person name="Cook D.R."/>
            <person name="May G.D."/>
            <person name="Xu X."/>
            <person name="Jackson S.A."/>
        </authorList>
    </citation>
    <scope>NUCLEOTIDE SEQUENCE [LARGE SCALE GENOMIC DNA]</scope>
</reference>
<dbReference type="EMBL" id="KQ483831">
    <property type="protein sequence ID" value="KYP40503.1"/>
    <property type="molecule type" value="Genomic_DNA"/>
</dbReference>
<dbReference type="AlphaFoldDB" id="A0A151RDG3"/>
<keyword evidence="2" id="KW-1185">Reference proteome</keyword>
<dbReference type="Gramene" id="C.cajan_39482.t">
    <property type="protein sequence ID" value="C.cajan_39482.t.cds1"/>
    <property type="gene ID" value="C.cajan_39482"/>
</dbReference>